<organism evidence="2 3">
    <name type="scientific">Aspergillus leporis</name>
    <dbReference type="NCBI Taxonomy" id="41062"/>
    <lineage>
        <taxon>Eukaryota</taxon>
        <taxon>Fungi</taxon>
        <taxon>Dikarya</taxon>
        <taxon>Ascomycota</taxon>
        <taxon>Pezizomycotina</taxon>
        <taxon>Eurotiomycetes</taxon>
        <taxon>Eurotiomycetidae</taxon>
        <taxon>Eurotiales</taxon>
        <taxon>Aspergillaceae</taxon>
        <taxon>Aspergillus</taxon>
        <taxon>Aspergillus subgen. Circumdati</taxon>
    </lineage>
</organism>
<feature type="compositionally biased region" description="Polar residues" evidence="1">
    <location>
        <begin position="653"/>
        <end position="677"/>
    </location>
</feature>
<keyword evidence="3" id="KW-1185">Reference proteome</keyword>
<gene>
    <name evidence="2" type="ORF">BDV29DRAFT_165535</name>
</gene>
<feature type="compositionally biased region" description="Basic and acidic residues" evidence="1">
    <location>
        <begin position="196"/>
        <end position="206"/>
    </location>
</feature>
<feature type="compositionally biased region" description="Basic and acidic residues" evidence="1">
    <location>
        <begin position="630"/>
        <end position="647"/>
    </location>
</feature>
<feature type="region of interest" description="Disordered" evidence="1">
    <location>
        <begin position="460"/>
        <end position="479"/>
    </location>
</feature>
<name>A0A5N5XDR5_9EURO</name>
<feature type="compositionally biased region" description="Basic and acidic residues" evidence="1">
    <location>
        <begin position="319"/>
        <end position="344"/>
    </location>
</feature>
<feature type="region of interest" description="Disordered" evidence="1">
    <location>
        <begin position="374"/>
        <end position="445"/>
    </location>
</feature>
<feature type="region of interest" description="Disordered" evidence="1">
    <location>
        <begin position="493"/>
        <end position="689"/>
    </location>
</feature>
<evidence type="ECO:0000313" key="3">
    <source>
        <dbReference type="Proteomes" id="UP000326565"/>
    </source>
</evidence>
<reference evidence="2 3" key="1">
    <citation type="submission" date="2019-04" db="EMBL/GenBank/DDBJ databases">
        <title>Friends and foes A comparative genomics study of 23 Aspergillus species from section Flavi.</title>
        <authorList>
            <consortium name="DOE Joint Genome Institute"/>
            <person name="Kjaerbolling I."/>
            <person name="Vesth T."/>
            <person name="Frisvad J.C."/>
            <person name="Nybo J.L."/>
            <person name="Theobald S."/>
            <person name="Kildgaard S."/>
            <person name="Isbrandt T."/>
            <person name="Kuo A."/>
            <person name="Sato A."/>
            <person name="Lyhne E.K."/>
            <person name="Kogle M.E."/>
            <person name="Wiebenga A."/>
            <person name="Kun R.S."/>
            <person name="Lubbers R.J."/>
            <person name="Makela M.R."/>
            <person name="Barry K."/>
            <person name="Chovatia M."/>
            <person name="Clum A."/>
            <person name="Daum C."/>
            <person name="Haridas S."/>
            <person name="He G."/>
            <person name="LaButti K."/>
            <person name="Lipzen A."/>
            <person name="Mondo S."/>
            <person name="Riley R."/>
            <person name="Salamov A."/>
            <person name="Simmons B.A."/>
            <person name="Magnuson J.K."/>
            <person name="Henrissat B."/>
            <person name="Mortensen U.H."/>
            <person name="Larsen T.O."/>
            <person name="Devries R.P."/>
            <person name="Grigoriev I.V."/>
            <person name="Machida M."/>
            <person name="Baker S.E."/>
            <person name="Andersen M.R."/>
        </authorList>
    </citation>
    <scope>NUCLEOTIDE SEQUENCE [LARGE SCALE GENOMIC DNA]</scope>
    <source>
        <strain evidence="2 3">CBS 151.66</strain>
    </source>
</reference>
<evidence type="ECO:0000313" key="2">
    <source>
        <dbReference type="EMBL" id="KAB8078918.1"/>
    </source>
</evidence>
<protein>
    <submittedName>
        <fullName evidence="2">Uncharacterized protein</fullName>
    </submittedName>
</protein>
<feature type="region of interest" description="Disordered" evidence="1">
    <location>
        <begin position="302"/>
        <end position="360"/>
    </location>
</feature>
<sequence>MRTRSQQASPGGFVSLDSDRAPRRTRSTRSASQSNTQSSSSTQPATRLKTGNKTATNRITRKQTQKAPKQATRRSTRRMINQTSGDDEEESHNNEESIETAPQDDKENIQDDPKDHESVTLTGSAILSESKSSSISLNRKRAHEETNDEDQSGSVTPAANKRRNLGPPGSTPFANRRTPLSRRLSSRAAPLSSRLARREADEKGRIESTLFRLPDYLRQLEADRQKAETALSSASPQLPQTTFDFTVEPTLNLNQSSADESCTRQEPSTPERNTPETPRSGWNIRGLLSSVPRSFSRLLPFGRSSERSEARSSVPSSERVIRSRSIDTEPTDSRTEPHSRRRLSEQSLQPPTKRARNLSYSLFPAPIDRSLYLGDIPKPPAARPVSSESDSRITQETAKNPETQETAVSNAQTRRREASLKAVSETGRKKRKRSPSPDVIPNPVGASYGMDLDYFCYSSESDDEATGTPSKQNEPKKIDGLAKTAVCSVIRSERQSSKKVRFDASPEDTPSKLRTRARATDPYRGTHFIGMGSGSTSAPTTPTPATRDDQPQRYPGFIPNTQGTFQLDYDAFSDDSDSSGPPSPTSIPAVSPAPGAREEEVRTPTQLESQDAQYAASRQISKAPPSTPGKVDEEALARVRSQAEKYKPKTPSGLRTASRYSSPMTATPDTVNNNLTPAKSGEPAQSEKAEEPEAFGGDEFACDAEWLYQNCPSGDLNQLTWPVTQSYEESVGVSSRTVQLLASIWDDSEVDAAYVPFRHSFEEFKKILE</sequence>
<feature type="compositionally biased region" description="Polar residues" evidence="1">
    <location>
        <begin position="603"/>
        <end position="620"/>
    </location>
</feature>
<proteinExistence type="predicted"/>
<accession>A0A5N5XDR5</accession>
<feature type="compositionally biased region" description="Polar residues" evidence="1">
    <location>
        <begin position="49"/>
        <end position="58"/>
    </location>
</feature>
<dbReference type="Proteomes" id="UP000326565">
    <property type="component" value="Unassembled WGS sequence"/>
</dbReference>
<feature type="compositionally biased region" description="Low complexity" evidence="1">
    <location>
        <begin position="124"/>
        <end position="137"/>
    </location>
</feature>
<feature type="region of interest" description="Disordered" evidence="1">
    <location>
        <begin position="1"/>
        <end position="206"/>
    </location>
</feature>
<feature type="compositionally biased region" description="Polar residues" evidence="1">
    <location>
        <begin position="386"/>
        <end position="412"/>
    </location>
</feature>
<feature type="compositionally biased region" description="Low complexity" evidence="1">
    <location>
        <begin position="534"/>
        <end position="545"/>
    </location>
</feature>
<feature type="region of interest" description="Disordered" evidence="1">
    <location>
        <begin position="253"/>
        <end position="285"/>
    </location>
</feature>
<feature type="compositionally biased region" description="Low complexity" evidence="1">
    <location>
        <begin position="28"/>
        <end position="47"/>
    </location>
</feature>
<dbReference type="EMBL" id="ML732154">
    <property type="protein sequence ID" value="KAB8078918.1"/>
    <property type="molecule type" value="Genomic_DNA"/>
</dbReference>
<feature type="compositionally biased region" description="Low complexity" evidence="1">
    <location>
        <begin position="176"/>
        <end position="194"/>
    </location>
</feature>
<feature type="compositionally biased region" description="Basic and acidic residues" evidence="1">
    <location>
        <begin position="103"/>
        <end position="118"/>
    </location>
</feature>
<dbReference type="AlphaFoldDB" id="A0A5N5XDR5"/>
<feature type="compositionally biased region" description="Polar residues" evidence="1">
    <location>
        <begin position="253"/>
        <end position="277"/>
    </location>
</feature>
<dbReference type="OrthoDB" id="5394108at2759"/>
<evidence type="ECO:0000256" key="1">
    <source>
        <dbReference type="SAM" id="MobiDB-lite"/>
    </source>
</evidence>
<feature type="compositionally biased region" description="Basic and acidic residues" evidence="1">
    <location>
        <begin position="493"/>
        <end position="504"/>
    </location>
</feature>